<organism evidence="1">
    <name type="scientific">Rhizophora mucronata</name>
    <name type="common">Asiatic mangrove</name>
    <dbReference type="NCBI Taxonomy" id="61149"/>
    <lineage>
        <taxon>Eukaryota</taxon>
        <taxon>Viridiplantae</taxon>
        <taxon>Streptophyta</taxon>
        <taxon>Embryophyta</taxon>
        <taxon>Tracheophyta</taxon>
        <taxon>Spermatophyta</taxon>
        <taxon>Magnoliopsida</taxon>
        <taxon>eudicotyledons</taxon>
        <taxon>Gunneridae</taxon>
        <taxon>Pentapetalae</taxon>
        <taxon>rosids</taxon>
        <taxon>fabids</taxon>
        <taxon>Malpighiales</taxon>
        <taxon>Rhizophoraceae</taxon>
        <taxon>Rhizophora</taxon>
    </lineage>
</organism>
<dbReference type="EMBL" id="GGEC01080629">
    <property type="protein sequence ID" value="MBX61113.1"/>
    <property type="molecule type" value="Transcribed_RNA"/>
</dbReference>
<proteinExistence type="predicted"/>
<evidence type="ECO:0000313" key="1">
    <source>
        <dbReference type="EMBL" id="MBX61113.1"/>
    </source>
</evidence>
<protein>
    <submittedName>
        <fullName evidence="1">Uncharacterized protein</fullName>
    </submittedName>
</protein>
<name>A0A2P2Q2I2_RHIMU</name>
<dbReference type="AlphaFoldDB" id="A0A2P2Q2I2"/>
<reference evidence="1" key="1">
    <citation type="submission" date="2018-02" db="EMBL/GenBank/DDBJ databases">
        <title>Rhizophora mucronata_Transcriptome.</title>
        <authorList>
            <person name="Meera S.P."/>
            <person name="Sreeshan A."/>
            <person name="Augustine A."/>
        </authorList>
    </citation>
    <scope>NUCLEOTIDE SEQUENCE</scope>
    <source>
        <tissue evidence="1">Leaf</tissue>
    </source>
</reference>
<accession>A0A2P2Q2I2</accession>
<sequence length="45" mass="5467">MLSEDNIITFTAVNNEFRKWTEHTMTHAHMQRSCIEMVCDWEHSR</sequence>